<organism evidence="1">
    <name type="scientific">Pithovirus LCPAC304</name>
    <dbReference type="NCBI Taxonomy" id="2506594"/>
    <lineage>
        <taxon>Viruses</taxon>
        <taxon>Pithoviruses</taxon>
    </lineage>
</organism>
<sequence>MLAASNRDRFDQKTLDSRTLLLQEHQEIQQRLDRYCDFFSDIAEETIAPSDPVIDIFKELALLQDCLQNQNVDLCFCERENVCRCNNCDECVCDGEEYYTVSEVDVIEGSNSNMIFEFSMLSAVTISRLKNVRFFTLDKETDNEMWIMDLVKTIEKRKKKKVVSKYFLKTKSWCTGDGYIHYEIFDVPHLRGKRIQIKIDYLQYHKTDA</sequence>
<dbReference type="EMBL" id="MK500567">
    <property type="protein sequence ID" value="QBK92097.1"/>
    <property type="molecule type" value="Genomic_DNA"/>
</dbReference>
<name>A0A481Z8I7_9VIRU</name>
<gene>
    <name evidence="1" type="ORF">LCPAC304_04440</name>
</gene>
<evidence type="ECO:0000313" key="1">
    <source>
        <dbReference type="EMBL" id="QBK92097.1"/>
    </source>
</evidence>
<proteinExistence type="predicted"/>
<protein>
    <submittedName>
        <fullName evidence="1">Uncharacterized protein</fullName>
    </submittedName>
</protein>
<accession>A0A481Z8I7</accession>
<reference evidence="1" key="1">
    <citation type="journal article" date="2019" name="MBio">
        <title>Virus Genomes from Deep Sea Sediments Expand the Ocean Megavirome and Support Independent Origins of Viral Gigantism.</title>
        <authorList>
            <person name="Backstrom D."/>
            <person name="Yutin N."/>
            <person name="Jorgensen S.L."/>
            <person name="Dharamshi J."/>
            <person name="Homa F."/>
            <person name="Zaremba-Niedwiedzka K."/>
            <person name="Spang A."/>
            <person name="Wolf Y.I."/>
            <person name="Koonin E.V."/>
            <person name="Ettema T.J."/>
        </authorList>
    </citation>
    <scope>NUCLEOTIDE SEQUENCE</scope>
</reference>